<dbReference type="InterPro" id="IPR045122">
    <property type="entry name" value="Csc1-like"/>
</dbReference>
<feature type="transmembrane region" description="Helical" evidence="8">
    <location>
        <begin position="890"/>
        <end position="919"/>
    </location>
</feature>
<evidence type="ECO:0000313" key="13">
    <source>
        <dbReference type="EMBL" id="KAF6228359.1"/>
    </source>
</evidence>
<proteinExistence type="inferred from homology"/>
<comment type="subcellular location">
    <subcellularLocation>
        <location evidence="1">Membrane</location>
        <topology evidence="1">Multi-pass membrane protein</topology>
    </subcellularLocation>
</comment>
<dbReference type="Pfam" id="PF12621">
    <property type="entry name" value="PHM7_ext"/>
    <property type="match status" value="1"/>
</dbReference>
<feature type="compositionally biased region" description="Basic and acidic residues" evidence="7">
    <location>
        <begin position="1110"/>
        <end position="1127"/>
    </location>
</feature>
<feature type="transmembrane region" description="Helical" evidence="8">
    <location>
        <begin position="965"/>
        <end position="983"/>
    </location>
</feature>
<evidence type="ECO:0000256" key="1">
    <source>
        <dbReference type="ARBA" id="ARBA00004141"/>
    </source>
</evidence>
<dbReference type="GO" id="GO:0005886">
    <property type="term" value="C:plasma membrane"/>
    <property type="evidence" value="ECO:0007669"/>
    <property type="project" value="TreeGrafter"/>
</dbReference>
<dbReference type="Pfam" id="PF13967">
    <property type="entry name" value="RSN1_TM"/>
    <property type="match status" value="1"/>
</dbReference>
<evidence type="ECO:0000256" key="2">
    <source>
        <dbReference type="ARBA" id="ARBA00007779"/>
    </source>
</evidence>
<feature type="region of interest" description="Disordered" evidence="7">
    <location>
        <begin position="1098"/>
        <end position="1142"/>
    </location>
</feature>
<feature type="domain" description="CSC1/OSCA1-like cytosolic" evidence="12">
    <location>
        <begin position="222"/>
        <end position="317"/>
    </location>
</feature>
<evidence type="ECO:0000313" key="14">
    <source>
        <dbReference type="Proteomes" id="UP000593566"/>
    </source>
</evidence>
<dbReference type="Pfam" id="PF02714">
    <property type="entry name" value="RSN1_7TM"/>
    <property type="match status" value="1"/>
</dbReference>
<feature type="compositionally biased region" description="Polar residues" evidence="7">
    <location>
        <begin position="573"/>
        <end position="583"/>
    </location>
</feature>
<feature type="transmembrane region" description="Helical" evidence="8">
    <location>
        <begin position="797"/>
        <end position="824"/>
    </location>
</feature>
<gene>
    <name evidence="13" type="ORF">HO133_008089</name>
</gene>
<organism evidence="13 14">
    <name type="scientific">Letharia lupina</name>
    <dbReference type="NCBI Taxonomy" id="560253"/>
    <lineage>
        <taxon>Eukaryota</taxon>
        <taxon>Fungi</taxon>
        <taxon>Dikarya</taxon>
        <taxon>Ascomycota</taxon>
        <taxon>Pezizomycotina</taxon>
        <taxon>Lecanoromycetes</taxon>
        <taxon>OSLEUM clade</taxon>
        <taxon>Lecanoromycetidae</taxon>
        <taxon>Lecanorales</taxon>
        <taxon>Lecanorineae</taxon>
        <taxon>Parmeliaceae</taxon>
        <taxon>Letharia</taxon>
    </lineage>
</organism>
<feature type="region of interest" description="Disordered" evidence="7">
    <location>
        <begin position="345"/>
        <end position="365"/>
    </location>
</feature>
<evidence type="ECO:0000256" key="7">
    <source>
        <dbReference type="SAM" id="MobiDB-lite"/>
    </source>
</evidence>
<feature type="domain" description="CSC1/OSCA1-like 7TM region" evidence="9">
    <location>
        <begin position="751"/>
        <end position="1022"/>
    </location>
</feature>
<dbReference type="InterPro" id="IPR032880">
    <property type="entry name" value="CSC1/OSCA1-like_N"/>
</dbReference>
<feature type="compositionally biased region" description="Basic and acidic residues" evidence="7">
    <location>
        <begin position="600"/>
        <end position="612"/>
    </location>
</feature>
<reference evidence="13 14" key="1">
    <citation type="journal article" date="2020" name="Genomics">
        <title>Complete, high-quality genomes from long-read metagenomic sequencing of two wolf lichen thalli reveals enigmatic genome architecture.</title>
        <authorList>
            <person name="McKenzie S.K."/>
            <person name="Walston R.F."/>
            <person name="Allen J.L."/>
        </authorList>
    </citation>
    <scope>NUCLEOTIDE SEQUENCE [LARGE SCALE GENOMIC DNA]</scope>
    <source>
        <strain evidence="13">WasteWater1</strain>
    </source>
</reference>
<protein>
    <recommendedName>
        <fullName evidence="15">DUF221-domain-containing protein</fullName>
    </recommendedName>
</protein>
<keyword evidence="5 8" id="KW-1133">Transmembrane helix</keyword>
<name>A0A8H6CRI8_9LECA</name>
<feature type="compositionally biased region" description="Polar residues" evidence="7">
    <location>
        <begin position="463"/>
        <end position="472"/>
    </location>
</feature>
<evidence type="ECO:0000256" key="6">
    <source>
        <dbReference type="ARBA" id="ARBA00023136"/>
    </source>
</evidence>
<sequence>MASSTSAIAGPTSFSQALDQGGTASQSAGISLDSFLASLISGLAVFGIEFSLFLLLHGRFSRIYRPRTFLLPERERTAPPPKGLWQWILPVFKTSNSDFIQKCGLDAYFFLRYLRTLLKIFIPMALVILPILLPLNFVHGRGPHFATGNFKSSTYTNVTGLDRFGWGDVPPDKNNRYWAHLVLAVGVVIYTCFVFFDEIRGYIRLRQAYLTSPQHRLRASATTVLVTAIPPKWCTFEALEGLYDVFPGGIRNIWINRDFDELHNKVKRRNKLAGSLESAETSLIKNAKKSHLDKLETEAKNAGGKESKVAASEHLKASEVQSVDLAQTDGISSGDPHQVRHTIDEALAESSNEPSREQSRDRKKPLVPIPALSQGMEAVGHGIGNLGKTVFGGFKTVGKGIDERLNTIGGSIPATPEPAAPRSKSHVEKASSGLDGTRSRSISPDSDYPYKNRDASLGRDHQQSSSEPSNDSTIRESVSRDGPAYSLSRSSRYGEGLGIEGAPIDHRTKRDSGYTDILRNPERLGEAEEPHQSRFYLWNRKKNVPYGIPSPTPHGREEDEFPLSRPSPMTPGCNAQPTVNGPGSNPGLKGAKDHSKKSRKESPNDKASEKEAVDYPIAYHEDYNTNEGEPVWKRYLKEKDRESMRLPIFGSQWMISLPLLGQKVDTIDYCRKEVARLNAEIEQDQKNPEKFPLMNSAFVQFNHQVAAHMACQAVSHHTPSQMAPRVVEISPDDVIWDNMSMRWWESYVRPAVVLVTIVGLVIGWAFPVSFTAILSQIKALTGTVKWLHWLAPAPREVFSIIQGVLPQVILALLLVLLPIILRFLAKVQGDYTGMAVELSVQKFYFAFLFVQVFLVISISSGITSIISEITRHPQSVPELLAQNLPKASNYFFSYLLLQALSVSAGDLVQIVGLIEWFLLAPLLDNTARQKWHRQTNLPNMQWGTFFPVYTNLACIGLVYSIISPLIMVFNIITFALFWLVYRYNTLYVTKFRFDTGGLLYPTAINQLFTGLYLMELCLIGLFFLVRDAAPDGKAIGTPCKVQGIIMIVVLILTILYQWLLNGAFGPLLRYLPITLEDEAVMRDEEFARAQEKRWKLDENEQEGDDINDVLNDRERLSADDNRARESIEMQNIEAPNERGRLDPRTLGLLVPEAVGNLIPLKASSWADRSRKQTPYSPGQNGQVASPRQYHRQHHPARKSPDLEAQRSGTNAIGEALFAGINDEIEDLTPDERDKLVQRAFQHEALRARRPVIWIPRDDLGVSDDEIYRTQKLSKYIWISNKFTGLDSSARVVYRKSPPDFSEVDLIEL</sequence>
<accession>A0A8H6CRI8</accession>
<dbReference type="PANTHER" id="PTHR13018">
    <property type="entry name" value="PROBABLE MEMBRANE PROTEIN DUF221-RELATED"/>
    <property type="match status" value="1"/>
</dbReference>
<feature type="region of interest" description="Disordered" evidence="7">
    <location>
        <begin position="1165"/>
        <end position="1206"/>
    </location>
</feature>
<keyword evidence="3" id="KW-0813">Transport</keyword>
<evidence type="ECO:0000259" key="10">
    <source>
        <dbReference type="Pfam" id="PF12621"/>
    </source>
</evidence>
<feature type="transmembrane region" description="Helical" evidence="8">
    <location>
        <begin position="1004"/>
        <end position="1024"/>
    </location>
</feature>
<evidence type="ECO:0000259" key="9">
    <source>
        <dbReference type="Pfam" id="PF02714"/>
    </source>
</evidence>
<dbReference type="InterPro" id="IPR003864">
    <property type="entry name" value="CSC1/OSCA1-like_7TM"/>
</dbReference>
<comment type="caution">
    <text evidence="13">The sequence shown here is derived from an EMBL/GenBank/DDBJ whole genome shotgun (WGS) entry which is preliminary data.</text>
</comment>
<feature type="region of interest" description="Disordered" evidence="7">
    <location>
        <begin position="408"/>
        <end position="513"/>
    </location>
</feature>
<dbReference type="GeneID" id="59336486"/>
<feature type="transmembrane region" description="Helical" evidence="8">
    <location>
        <begin position="177"/>
        <end position="196"/>
    </location>
</feature>
<dbReference type="GO" id="GO:0005227">
    <property type="term" value="F:calcium-activated cation channel activity"/>
    <property type="evidence" value="ECO:0007669"/>
    <property type="project" value="InterPro"/>
</dbReference>
<feature type="domain" description="CSC1/OSCA1-like N-terminal transmembrane" evidence="11">
    <location>
        <begin position="34"/>
        <end position="198"/>
    </location>
</feature>
<feature type="transmembrane region" description="Helical" evidence="8">
    <location>
        <begin position="1044"/>
        <end position="1064"/>
    </location>
</feature>
<evidence type="ECO:0000256" key="8">
    <source>
        <dbReference type="SAM" id="Phobius"/>
    </source>
</evidence>
<evidence type="ECO:0000256" key="4">
    <source>
        <dbReference type="ARBA" id="ARBA00022692"/>
    </source>
</evidence>
<keyword evidence="6 8" id="KW-0472">Membrane</keyword>
<feature type="region of interest" description="Disordered" evidence="7">
    <location>
        <begin position="543"/>
        <end position="612"/>
    </location>
</feature>
<feature type="compositionally biased region" description="Polar residues" evidence="7">
    <location>
        <begin position="1172"/>
        <end position="1185"/>
    </location>
</feature>
<comment type="similarity">
    <text evidence="2">Belongs to the CSC1 (TC 1.A.17) family.</text>
</comment>
<dbReference type="InterPro" id="IPR022257">
    <property type="entry name" value="PHM7_ext"/>
</dbReference>
<dbReference type="PANTHER" id="PTHR13018:SF20">
    <property type="entry name" value="SPORULATION-SPECIFIC PROTEIN 75"/>
    <property type="match status" value="1"/>
</dbReference>
<keyword evidence="14" id="KW-1185">Reference proteome</keyword>
<feature type="domain" description="CSC1/OSCA1-like cytosolic" evidence="12">
    <location>
        <begin position="629"/>
        <end position="738"/>
    </location>
</feature>
<dbReference type="Pfam" id="PF14703">
    <property type="entry name" value="PHM7_cyt"/>
    <property type="match status" value="2"/>
</dbReference>
<feature type="transmembrane region" description="Helical" evidence="8">
    <location>
        <begin position="845"/>
        <end position="870"/>
    </location>
</feature>
<keyword evidence="4 8" id="KW-0812">Transmembrane</keyword>
<evidence type="ECO:0000259" key="12">
    <source>
        <dbReference type="Pfam" id="PF14703"/>
    </source>
</evidence>
<dbReference type="RefSeq" id="XP_037156293.1">
    <property type="nucleotide sequence ID" value="XM_037298957.1"/>
</dbReference>
<feature type="transmembrane region" description="Helical" evidence="8">
    <location>
        <begin position="117"/>
        <end position="137"/>
    </location>
</feature>
<feature type="compositionally biased region" description="Basic and acidic residues" evidence="7">
    <location>
        <begin position="448"/>
        <end position="462"/>
    </location>
</feature>
<evidence type="ECO:0008006" key="15">
    <source>
        <dbReference type="Google" id="ProtNLM"/>
    </source>
</evidence>
<feature type="compositionally biased region" description="Basic and acidic residues" evidence="7">
    <location>
        <begin position="503"/>
        <end position="513"/>
    </location>
</feature>
<evidence type="ECO:0000256" key="5">
    <source>
        <dbReference type="ARBA" id="ARBA00022989"/>
    </source>
</evidence>
<evidence type="ECO:0000259" key="11">
    <source>
        <dbReference type="Pfam" id="PF13967"/>
    </source>
</evidence>
<dbReference type="Proteomes" id="UP000593566">
    <property type="component" value="Unassembled WGS sequence"/>
</dbReference>
<evidence type="ECO:0000256" key="3">
    <source>
        <dbReference type="ARBA" id="ARBA00022448"/>
    </source>
</evidence>
<feature type="domain" description="10TM putative phosphate transporter extracellular tail" evidence="10">
    <location>
        <begin position="1228"/>
        <end position="1299"/>
    </location>
</feature>
<dbReference type="InterPro" id="IPR027815">
    <property type="entry name" value="CSC1/OSCA1-like_cyt"/>
</dbReference>
<dbReference type="EMBL" id="JACCJB010000004">
    <property type="protein sequence ID" value="KAF6228359.1"/>
    <property type="molecule type" value="Genomic_DNA"/>
</dbReference>
<feature type="transmembrane region" description="Helical" evidence="8">
    <location>
        <begin position="751"/>
        <end position="777"/>
    </location>
</feature>
<feature type="transmembrane region" description="Helical" evidence="8">
    <location>
        <begin position="35"/>
        <end position="56"/>
    </location>
</feature>
<feature type="compositionally biased region" description="Basic residues" evidence="7">
    <location>
        <begin position="1188"/>
        <end position="1197"/>
    </location>
</feature>